<protein>
    <submittedName>
        <fullName evidence="2">Uncharacterized protein</fullName>
    </submittedName>
</protein>
<dbReference type="EMBL" id="BJHW01000001">
    <property type="protein sequence ID" value="GDY56515.1"/>
    <property type="molecule type" value="Genomic_DNA"/>
</dbReference>
<feature type="region of interest" description="Disordered" evidence="1">
    <location>
        <begin position="47"/>
        <end position="81"/>
    </location>
</feature>
<keyword evidence="3" id="KW-1185">Reference proteome</keyword>
<comment type="caution">
    <text evidence="2">The sequence shown here is derived from an EMBL/GenBank/DDBJ whole genome shotgun (WGS) entry which is preliminary data.</text>
</comment>
<evidence type="ECO:0000313" key="3">
    <source>
        <dbReference type="Proteomes" id="UP000301309"/>
    </source>
</evidence>
<dbReference type="Proteomes" id="UP000301309">
    <property type="component" value="Unassembled WGS sequence"/>
</dbReference>
<accession>A0A4D4L614</accession>
<name>A0A4D4L614_STRVO</name>
<sequence length="81" mass="8731">MPLSRAVPRVIMSPPRVTGRRCPAGTAVRLCTTGIARYPILTWPAARTGPSDGKMPQSHEIATPTNVFPKSRPLTLPEEPA</sequence>
<reference evidence="2 3" key="1">
    <citation type="journal article" date="2020" name="Int. J. Syst. Evol. Microbiol.">
        <title>Reclassification of Streptomyces castelarensis and Streptomyces sporoclivatus as later heterotypic synonyms of Streptomyces antimycoticus.</title>
        <authorList>
            <person name="Komaki H."/>
            <person name="Tamura T."/>
        </authorList>
    </citation>
    <scope>NUCLEOTIDE SEQUENCE [LARGE SCALE GENOMIC DNA]</scope>
    <source>
        <strain evidence="2 3">NBRC 13459</strain>
    </source>
</reference>
<organism evidence="2 3">
    <name type="scientific">Streptomyces violaceusniger</name>
    <dbReference type="NCBI Taxonomy" id="68280"/>
    <lineage>
        <taxon>Bacteria</taxon>
        <taxon>Bacillati</taxon>
        <taxon>Actinomycetota</taxon>
        <taxon>Actinomycetes</taxon>
        <taxon>Kitasatosporales</taxon>
        <taxon>Streptomycetaceae</taxon>
        <taxon>Streptomyces</taxon>
        <taxon>Streptomyces violaceusniger group</taxon>
    </lineage>
</organism>
<dbReference type="AlphaFoldDB" id="A0A4D4L614"/>
<proteinExistence type="predicted"/>
<evidence type="ECO:0000313" key="2">
    <source>
        <dbReference type="EMBL" id="GDY56515.1"/>
    </source>
</evidence>
<gene>
    <name evidence="2" type="ORF">SVIO_071380</name>
</gene>
<evidence type="ECO:0000256" key="1">
    <source>
        <dbReference type="SAM" id="MobiDB-lite"/>
    </source>
</evidence>